<dbReference type="Proteomes" id="UP000475862">
    <property type="component" value="Unassembled WGS sequence"/>
</dbReference>
<feature type="region of interest" description="Disordered" evidence="1">
    <location>
        <begin position="1"/>
        <end position="49"/>
    </location>
</feature>
<protein>
    <submittedName>
        <fullName evidence="2">Uncharacterized protein</fullName>
    </submittedName>
</protein>
<dbReference type="EMBL" id="VYZN01000009">
    <property type="protein sequence ID" value="KAE9543031.1"/>
    <property type="molecule type" value="Genomic_DNA"/>
</dbReference>
<evidence type="ECO:0000256" key="1">
    <source>
        <dbReference type="SAM" id="MobiDB-lite"/>
    </source>
</evidence>
<evidence type="ECO:0000313" key="2">
    <source>
        <dbReference type="EMBL" id="KAE9543031.1"/>
    </source>
</evidence>
<organism evidence="2 3">
    <name type="scientific">Aphis glycines</name>
    <name type="common">Soybean aphid</name>
    <dbReference type="NCBI Taxonomy" id="307491"/>
    <lineage>
        <taxon>Eukaryota</taxon>
        <taxon>Metazoa</taxon>
        <taxon>Ecdysozoa</taxon>
        <taxon>Arthropoda</taxon>
        <taxon>Hexapoda</taxon>
        <taxon>Insecta</taxon>
        <taxon>Pterygota</taxon>
        <taxon>Neoptera</taxon>
        <taxon>Paraneoptera</taxon>
        <taxon>Hemiptera</taxon>
        <taxon>Sternorrhyncha</taxon>
        <taxon>Aphidomorpha</taxon>
        <taxon>Aphidoidea</taxon>
        <taxon>Aphididae</taxon>
        <taxon>Aphidini</taxon>
        <taxon>Aphis</taxon>
        <taxon>Aphis</taxon>
    </lineage>
</organism>
<proteinExistence type="predicted"/>
<name>A0A6G0U1P0_APHGL</name>
<accession>A0A6G0U1P0</accession>
<comment type="caution">
    <text evidence="2">The sequence shown here is derived from an EMBL/GenBank/DDBJ whole genome shotgun (WGS) entry which is preliminary data.</text>
</comment>
<reference evidence="2 3" key="1">
    <citation type="submission" date="2019-08" db="EMBL/GenBank/DDBJ databases">
        <title>The genome of the soybean aphid Biotype 1, its phylome, world population structure and adaptation to the North American continent.</title>
        <authorList>
            <person name="Giordano R."/>
            <person name="Donthu R.K."/>
            <person name="Hernandez A.G."/>
            <person name="Wright C.L."/>
            <person name="Zimin A.V."/>
        </authorList>
    </citation>
    <scope>NUCLEOTIDE SEQUENCE [LARGE SCALE GENOMIC DNA]</scope>
    <source>
        <tissue evidence="2">Whole aphids</tissue>
    </source>
</reference>
<dbReference type="OrthoDB" id="6574306at2759"/>
<sequence length="189" mass="21753">MEFNGRNDKVQKSDHDASPTTEDRMEVDDSSVNKQRFGRHEAHKRHDTMGEIVQNGTDSMTFKYNIDNDFVDSRFKELIPHPEVVGVPQTDKYGNAVKRDLKFHHSTLCKLACLRVLPVMHRLYEVKTVADPVKIVLEVSIVFKSEKLGNFGLRLSYAALNTIFEYDGHLEKSLDPSSIFHTLTQHYIF</sequence>
<feature type="compositionally biased region" description="Basic and acidic residues" evidence="1">
    <location>
        <begin position="1"/>
        <end position="24"/>
    </location>
</feature>
<dbReference type="AlphaFoldDB" id="A0A6G0U1P0"/>
<gene>
    <name evidence="2" type="ORF">AGLY_002942</name>
</gene>
<evidence type="ECO:0000313" key="3">
    <source>
        <dbReference type="Proteomes" id="UP000475862"/>
    </source>
</evidence>
<keyword evidence="3" id="KW-1185">Reference proteome</keyword>